<evidence type="ECO:0000256" key="5">
    <source>
        <dbReference type="ARBA" id="ARBA00022946"/>
    </source>
</evidence>
<dbReference type="InterPro" id="IPR007863">
    <property type="entry name" value="Peptidase_M16_C"/>
</dbReference>
<dbReference type="Pfam" id="PF00675">
    <property type="entry name" value="Peptidase_M16"/>
    <property type="match status" value="1"/>
</dbReference>
<evidence type="ECO:0000256" key="2">
    <source>
        <dbReference type="ARBA" id="ARBA00022448"/>
    </source>
</evidence>
<evidence type="ECO:0000259" key="13">
    <source>
        <dbReference type="Pfam" id="PF05193"/>
    </source>
</evidence>
<dbReference type="InterPro" id="IPR011249">
    <property type="entry name" value="Metalloenz_LuxS/M16"/>
</dbReference>
<proteinExistence type="inferred from homology"/>
<dbReference type="PANTHER" id="PTHR11851">
    <property type="entry name" value="METALLOPROTEASE"/>
    <property type="match status" value="1"/>
</dbReference>
<dbReference type="EMBL" id="ML996577">
    <property type="protein sequence ID" value="KAF2755616.1"/>
    <property type="molecule type" value="Genomic_DNA"/>
</dbReference>
<evidence type="ECO:0000256" key="1">
    <source>
        <dbReference type="ARBA" id="ARBA00004443"/>
    </source>
</evidence>
<dbReference type="PANTHER" id="PTHR11851:SF209">
    <property type="entry name" value="CYTOCHROME B-C1 COMPLEX SUBUNIT 2, MITOCHONDRIAL"/>
    <property type="match status" value="1"/>
</dbReference>
<dbReference type="GO" id="GO:0005743">
    <property type="term" value="C:mitochondrial inner membrane"/>
    <property type="evidence" value="ECO:0007669"/>
    <property type="project" value="UniProtKB-SubCell"/>
</dbReference>
<evidence type="ECO:0000256" key="8">
    <source>
        <dbReference type="ARBA" id="ARBA00023136"/>
    </source>
</evidence>
<keyword evidence="7" id="KW-0496">Mitochondrion</keyword>
<keyword evidence="15" id="KW-1185">Reference proteome</keyword>
<dbReference type="RefSeq" id="XP_033598067.1">
    <property type="nucleotide sequence ID" value="XM_033744491.1"/>
</dbReference>
<dbReference type="Proteomes" id="UP000799437">
    <property type="component" value="Unassembled WGS sequence"/>
</dbReference>
<dbReference type="SUPFAM" id="SSF63411">
    <property type="entry name" value="LuxS/MPP-like metallohydrolase"/>
    <property type="match status" value="2"/>
</dbReference>
<keyword evidence="2" id="KW-0813">Transport</keyword>
<protein>
    <recommendedName>
        <fullName evidence="10">Cytochrome b-c1 complex subunit 2, mitochondrial</fullName>
    </recommendedName>
    <alternativeName>
        <fullName evidence="11">Core protein II</fullName>
    </alternativeName>
</protein>
<dbReference type="GeneID" id="54485545"/>
<keyword evidence="4" id="KW-0999">Mitochondrion inner membrane</keyword>
<dbReference type="FunFam" id="3.30.830.10:FF:000039">
    <property type="entry name" value="Ubiquinol-cytochrome c reductase core subunit 2"/>
    <property type="match status" value="1"/>
</dbReference>
<dbReference type="Pfam" id="PF05193">
    <property type="entry name" value="Peptidase_M16_C"/>
    <property type="match status" value="1"/>
</dbReference>
<name>A0A6A6W0J7_9PEZI</name>
<keyword evidence="5" id="KW-0809">Transit peptide</keyword>
<dbReference type="InterPro" id="IPR011765">
    <property type="entry name" value="Pept_M16_N"/>
</dbReference>
<evidence type="ECO:0000313" key="14">
    <source>
        <dbReference type="EMBL" id="KAF2755616.1"/>
    </source>
</evidence>
<organism evidence="14 15">
    <name type="scientific">Pseudovirgaria hyperparasitica</name>
    <dbReference type="NCBI Taxonomy" id="470096"/>
    <lineage>
        <taxon>Eukaryota</taxon>
        <taxon>Fungi</taxon>
        <taxon>Dikarya</taxon>
        <taxon>Ascomycota</taxon>
        <taxon>Pezizomycotina</taxon>
        <taxon>Dothideomycetes</taxon>
        <taxon>Dothideomycetes incertae sedis</taxon>
        <taxon>Acrospermales</taxon>
        <taxon>Acrospermaceae</taxon>
        <taxon>Pseudovirgaria</taxon>
    </lineage>
</organism>
<keyword evidence="8" id="KW-0472">Membrane</keyword>
<evidence type="ECO:0000313" key="15">
    <source>
        <dbReference type="Proteomes" id="UP000799437"/>
    </source>
</evidence>
<accession>A0A6A6W0J7</accession>
<evidence type="ECO:0000256" key="6">
    <source>
        <dbReference type="ARBA" id="ARBA00022982"/>
    </source>
</evidence>
<evidence type="ECO:0000256" key="7">
    <source>
        <dbReference type="ARBA" id="ARBA00023128"/>
    </source>
</evidence>
<keyword evidence="3" id="KW-0679">Respiratory chain</keyword>
<evidence type="ECO:0000259" key="12">
    <source>
        <dbReference type="Pfam" id="PF00675"/>
    </source>
</evidence>
<dbReference type="FunFam" id="3.30.830.10:FF:000021">
    <property type="entry name" value="Cytochrome b-c1 complex subunit 2"/>
    <property type="match status" value="1"/>
</dbReference>
<evidence type="ECO:0000256" key="3">
    <source>
        <dbReference type="ARBA" id="ARBA00022660"/>
    </source>
</evidence>
<evidence type="ECO:0000256" key="10">
    <source>
        <dbReference type="ARBA" id="ARBA00040751"/>
    </source>
</evidence>
<dbReference type="AlphaFoldDB" id="A0A6A6W0J7"/>
<dbReference type="InterPro" id="IPR050361">
    <property type="entry name" value="MPP/UQCRC_Complex"/>
</dbReference>
<feature type="domain" description="Peptidase M16 N-terminal" evidence="12">
    <location>
        <begin position="49"/>
        <end position="178"/>
    </location>
</feature>
<evidence type="ECO:0000256" key="9">
    <source>
        <dbReference type="ARBA" id="ARBA00038146"/>
    </source>
</evidence>
<sequence>MLSRQSLGRGAQRVIKRQCCVQLGRRGLATPASGSFQYQTGEANGVKFASRDLPGPTATLALVSKTGTRFEPAPGLTEALEKFAFTATERRSTLRIVRESELLGGEISANHSRENLVLGAKFLRDDLPYYVELLAEVAYRTKYENYILNEEVIPTIQKAHKKFLANVSELAINSAHGVAFHRGLGVPLYPASSTPTSKYITLENVQNFANSAFSKPNFAIVANGADQSELSKWVGEFFSDIPASGKAIESQQQKYYGGEERIAHGSGSAMVIAFSGSSSPTGGFYKPEIQVLASILGGKSSIKWSSGFSVLGKQSASSPGLSVDTKSLIYSDAGLLATTLQGPAEYIAKAAVDVVSTLKSIAGGDLNTELFKKAKAHAKFQELEFGQNVKSGLELTGSGLIQGGKAYQIDETAKAIDAVTESQVKTAAKQLLESKASVSSVGDLHQLPFAEELGLTV</sequence>
<dbReference type="GO" id="GO:0046872">
    <property type="term" value="F:metal ion binding"/>
    <property type="evidence" value="ECO:0007669"/>
    <property type="project" value="InterPro"/>
</dbReference>
<evidence type="ECO:0000256" key="4">
    <source>
        <dbReference type="ARBA" id="ARBA00022792"/>
    </source>
</evidence>
<keyword evidence="6" id="KW-0249">Electron transport</keyword>
<gene>
    <name evidence="14" type="ORF">EJ05DRAFT_478596</name>
</gene>
<dbReference type="Gene3D" id="3.30.830.10">
    <property type="entry name" value="Metalloenzyme, LuxS/M16 peptidase-like"/>
    <property type="match status" value="2"/>
</dbReference>
<comment type="similarity">
    <text evidence="9">Belongs to the peptidase M16 family. UQCRC2/QCR2 subfamily.</text>
</comment>
<comment type="subcellular location">
    <subcellularLocation>
        <location evidence="1">Mitochondrion inner membrane</location>
        <topology evidence="1">Peripheral membrane protein</topology>
        <orientation evidence="1">Matrix side</orientation>
    </subcellularLocation>
</comment>
<dbReference type="OrthoDB" id="6369905at2759"/>
<reference evidence="14" key="1">
    <citation type="journal article" date="2020" name="Stud. Mycol.">
        <title>101 Dothideomycetes genomes: a test case for predicting lifestyles and emergence of pathogens.</title>
        <authorList>
            <person name="Haridas S."/>
            <person name="Albert R."/>
            <person name="Binder M."/>
            <person name="Bloem J."/>
            <person name="Labutti K."/>
            <person name="Salamov A."/>
            <person name="Andreopoulos B."/>
            <person name="Baker S."/>
            <person name="Barry K."/>
            <person name="Bills G."/>
            <person name="Bluhm B."/>
            <person name="Cannon C."/>
            <person name="Castanera R."/>
            <person name="Culley D."/>
            <person name="Daum C."/>
            <person name="Ezra D."/>
            <person name="Gonzalez J."/>
            <person name="Henrissat B."/>
            <person name="Kuo A."/>
            <person name="Liang C."/>
            <person name="Lipzen A."/>
            <person name="Lutzoni F."/>
            <person name="Magnuson J."/>
            <person name="Mondo S."/>
            <person name="Nolan M."/>
            <person name="Ohm R."/>
            <person name="Pangilinan J."/>
            <person name="Park H.-J."/>
            <person name="Ramirez L."/>
            <person name="Alfaro M."/>
            <person name="Sun H."/>
            <person name="Tritt A."/>
            <person name="Yoshinaga Y."/>
            <person name="Zwiers L.-H."/>
            <person name="Turgeon B."/>
            <person name="Goodwin S."/>
            <person name="Spatafora J."/>
            <person name="Crous P."/>
            <person name="Grigoriev I."/>
        </authorList>
    </citation>
    <scope>NUCLEOTIDE SEQUENCE</scope>
    <source>
        <strain evidence="14">CBS 121739</strain>
    </source>
</reference>
<evidence type="ECO:0000256" key="11">
    <source>
        <dbReference type="ARBA" id="ARBA00041372"/>
    </source>
</evidence>
<feature type="domain" description="Peptidase M16 C-terminal" evidence="13">
    <location>
        <begin position="200"/>
        <end position="376"/>
    </location>
</feature>